<keyword evidence="3" id="KW-1185">Reference proteome</keyword>
<evidence type="ECO:0000313" key="2">
    <source>
        <dbReference type="EMBL" id="GGX13738.1"/>
    </source>
</evidence>
<keyword evidence="1" id="KW-0472">Membrane</keyword>
<feature type="transmembrane region" description="Helical" evidence="1">
    <location>
        <begin position="92"/>
        <end position="114"/>
    </location>
</feature>
<dbReference type="EMBL" id="BMYT01000003">
    <property type="protein sequence ID" value="GGX13738.1"/>
    <property type="molecule type" value="Genomic_DNA"/>
</dbReference>
<dbReference type="Proteomes" id="UP000620127">
    <property type="component" value="Unassembled WGS sequence"/>
</dbReference>
<dbReference type="RefSeq" id="WP_189345977.1">
    <property type="nucleotide sequence ID" value="NZ_BMYT01000003.1"/>
</dbReference>
<accession>A0ABQ2XF46</accession>
<gene>
    <name evidence="2" type="ORF">GCM10011282_19830</name>
</gene>
<proteinExistence type="predicted"/>
<reference evidence="3" key="1">
    <citation type="journal article" date="2019" name="Int. J. Syst. Evol. Microbiol.">
        <title>The Global Catalogue of Microorganisms (GCM) 10K type strain sequencing project: providing services to taxonomists for standard genome sequencing and annotation.</title>
        <authorList>
            <consortium name="The Broad Institute Genomics Platform"/>
            <consortium name="The Broad Institute Genome Sequencing Center for Infectious Disease"/>
            <person name="Wu L."/>
            <person name="Ma J."/>
        </authorList>
    </citation>
    <scope>NUCLEOTIDE SEQUENCE [LARGE SCALE GENOMIC DNA]</scope>
    <source>
        <strain evidence="3">KCTC 23916</strain>
    </source>
</reference>
<protein>
    <submittedName>
        <fullName evidence="2">Uncharacterized protein</fullName>
    </submittedName>
</protein>
<comment type="caution">
    <text evidence="2">The sequence shown here is derived from an EMBL/GenBank/DDBJ whole genome shotgun (WGS) entry which is preliminary data.</text>
</comment>
<keyword evidence="1" id="KW-0812">Transmembrane</keyword>
<evidence type="ECO:0000313" key="3">
    <source>
        <dbReference type="Proteomes" id="UP000620127"/>
    </source>
</evidence>
<organism evidence="2 3">
    <name type="scientific">Undibacterium macrobrachii</name>
    <dbReference type="NCBI Taxonomy" id="1119058"/>
    <lineage>
        <taxon>Bacteria</taxon>
        <taxon>Pseudomonadati</taxon>
        <taxon>Pseudomonadota</taxon>
        <taxon>Betaproteobacteria</taxon>
        <taxon>Burkholderiales</taxon>
        <taxon>Oxalobacteraceae</taxon>
        <taxon>Undibacterium</taxon>
    </lineage>
</organism>
<evidence type="ECO:0000256" key="1">
    <source>
        <dbReference type="SAM" id="Phobius"/>
    </source>
</evidence>
<sequence>MTLIAVLIFVALLVAYAAFSLPIHFQFRSYCEYVANATARVKELHDQRSVDDGGNNAFERELWWRLLKKDYLDSIDPILVEKSEELSRKIRLSLIFAIGLVAAFPALIFIGSWVK</sequence>
<name>A0ABQ2XF46_9BURK</name>
<keyword evidence="1" id="KW-1133">Transmembrane helix</keyword>